<name>F5J2N4_9BACT</name>
<comment type="caution">
    <text evidence="6">The sequence shown here is derived from an EMBL/GenBank/DDBJ whole genome shotgun (WGS) entry which is preliminary data.</text>
</comment>
<dbReference type="GO" id="GO:0003677">
    <property type="term" value="F:DNA binding"/>
    <property type="evidence" value="ECO:0007669"/>
    <property type="project" value="UniProtKB-KW"/>
</dbReference>
<dbReference type="AlphaFoldDB" id="F5J2N4"/>
<gene>
    <name evidence="6" type="ORF">HMPREF9455_03601</name>
</gene>
<dbReference type="InterPro" id="IPR038109">
    <property type="entry name" value="DNA_bind_recomb_sf"/>
</dbReference>
<evidence type="ECO:0000313" key="6">
    <source>
        <dbReference type="EMBL" id="EGK00077.1"/>
    </source>
</evidence>
<dbReference type="GO" id="GO:0000150">
    <property type="term" value="F:DNA strand exchange activity"/>
    <property type="evidence" value="ECO:0007669"/>
    <property type="project" value="InterPro"/>
</dbReference>
<evidence type="ECO:0000259" key="4">
    <source>
        <dbReference type="PROSITE" id="PS51736"/>
    </source>
</evidence>
<feature type="coiled-coil region" evidence="3">
    <location>
        <begin position="374"/>
        <end position="436"/>
    </location>
</feature>
<keyword evidence="2" id="KW-0233">DNA recombination</keyword>
<evidence type="ECO:0008006" key="8">
    <source>
        <dbReference type="Google" id="ProtNLM"/>
    </source>
</evidence>
<dbReference type="SUPFAM" id="SSF53041">
    <property type="entry name" value="Resolvase-like"/>
    <property type="match status" value="1"/>
</dbReference>
<reference evidence="6 7" key="1">
    <citation type="submission" date="2011-04" db="EMBL/GenBank/DDBJ databases">
        <title>The Genome Sequence of Dysgonomonas gadei ATCC BAA-286.</title>
        <authorList>
            <consortium name="The Broad Institute Genome Sequencing Platform"/>
            <person name="Earl A."/>
            <person name="Ward D."/>
            <person name="Feldgarden M."/>
            <person name="Gevers D."/>
            <person name="Pudlo N."/>
            <person name="Martens E."/>
            <person name="Allen-Vercoe E."/>
            <person name="Young S.K."/>
            <person name="Zeng Q."/>
            <person name="Gargeya S."/>
            <person name="Fitzgerald M."/>
            <person name="Haas B."/>
            <person name="Abouelleil A."/>
            <person name="Alvarado L."/>
            <person name="Arachchi H.M."/>
            <person name="Berlin A."/>
            <person name="Brown A."/>
            <person name="Chapman S.B."/>
            <person name="Chen Z."/>
            <person name="Dunbar C."/>
            <person name="Freedman E."/>
            <person name="Gearin G."/>
            <person name="Gellesch M."/>
            <person name="Goldberg J."/>
            <person name="Griggs A."/>
            <person name="Gujja S."/>
            <person name="Heiman D."/>
            <person name="Howarth C."/>
            <person name="Larson L."/>
            <person name="Lui A."/>
            <person name="MacDonald P.J.P."/>
            <person name="Mehta T."/>
            <person name="Montmayeur A."/>
            <person name="Murphy C."/>
            <person name="Neiman D."/>
            <person name="Pearson M."/>
            <person name="Priest M."/>
            <person name="Roberts A."/>
            <person name="Saif S."/>
            <person name="Shea T."/>
            <person name="Shenoy N."/>
            <person name="Sisk P."/>
            <person name="Stolte C."/>
            <person name="Sykes S."/>
            <person name="Yandava C."/>
            <person name="Wortman J."/>
            <person name="Nusbaum C."/>
            <person name="Birren B."/>
        </authorList>
    </citation>
    <scope>NUCLEOTIDE SEQUENCE [LARGE SCALE GENOMIC DNA]</scope>
    <source>
        <strain evidence="6 7">ATCC BAA-286</strain>
    </source>
</reference>
<dbReference type="eggNOG" id="COG1961">
    <property type="taxonomic scope" value="Bacteria"/>
</dbReference>
<dbReference type="InterPro" id="IPR011109">
    <property type="entry name" value="DNA_bind_recombinase_dom"/>
</dbReference>
<dbReference type="PROSITE" id="PS51737">
    <property type="entry name" value="RECOMBINASE_DNA_BIND"/>
    <property type="match status" value="1"/>
</dbReference>
<dbReference type="OrthoDB" id="9815006at2"/>
<feature type="domain" description="Resolvase/invertase-type recombinase catalytic" evidence="4">
    <location>
        <begin position="6"/>
        <end position="155"/>
    </location>
</feature>
<dbReference type="EMBL" id="ADLV01000043">
    <property type="protein sequence ID" value="EGK00077.1"/>
    <property type="molecule type" value="Genomic_DNA"/>
</dbReference>
<dbReference type="PROSITE" id="PS51736">
    <property type="entry name" value="RECOMBINASES_3"/>
    <property type="match status" value="1"/>
</dbReference>
<sequence length="539" mass="63264">MNKYKNAVIYCRVSCDEQAKGTSLDFQEASLTEYCRRNNINVLHEPFREDYSAKTFSKRPEIKKMMNFLKSHKNEVDVVLFYTWDRYSRSLEYALTNIRQLKKLNIEVNSIVNPLDNNASDFPTMLGIYIGSAESENNKISLRTKNGIHEKAEMGKCTNKAPRGYRNVQIDDHNKYVEIIEEEAIIIRQIFAEVAKGVETATYIRKQFLRKGYKIPETSFFELLRNQFYIGQIFVREFVDVANERKTIPAHYVKGLHEPILKTEKEVENFWKVQEILDGKKKKTPKLSKKVHPDAFLRKYLKCPVCGASMTGAPSKGNGGTYYYYNCSKDGKHFRCRAENAIEGFTKYISSLKPNKEVLKLYTEALNFLNKTNNEEKEIDIQKFDIEIMRIEERRSKLEDMYMDEKIKQDDYDRMKERYKKEIAVIQEKKTIEENLNRSNIEPKLKYSIDLIDRMDYYIKEGKVEVKCKLLSSMFPEKVVFDGNSYRTNSYNSVLDLIYKQTNELRGKKRKNGESFSTFSISVPRADTKPTKHHPIKRI</sequence>
<keyword evidence="1" id="KW-0238">DNA-binding</keyword>
<dbReference type="InterPro" id="IPR006119">
    <property type="entry name" value="Resolv_N"/>
</dbReference>
<dbReference type="Gene3D" id="3.40.50.1390">
    <property type="entry name" value="Resolvase, N-terminal catalytic domain"/>
    <property type="match status" value="1"/>
</dbReference>
<proteinExistence type="predicted"/>
<keyword evidence="7" id="KW-1185">Reference proteome</keyword>
<dbReference type="CDD" id="cd00338">
    <property type="entry name" value="Ser_Recombinase"/>
    <property type="match status" value="1"/>
</dbReference>
<dbReference type="Gene3D" id="3.90.1750.20">
    <property type="entry name" value="Putative Large Serine Recombinase, Chain B, Domain 2"/>
    <property type="match status" value="1"/>
</dbReference>
<dbReference type="Pfam" id="PF07508">
    <property type="entry name" value="Recombinase"/>
    <property type="match status" value="1"/>
</dbReference>
<evidence type="ECO:0000256" key="2">
    <source>
        <dbReference type="ARBA" id="ARBA00023172"/>
    </source>
</evidence>
<evidence type="ECO:0000259" key="5">
    <source>
        <dbReference type="PROSITE" id="PS51737"/>
    </source>
</evidence>
<dbReference type="SMART" id="SM00857">
    <property type="entry name" value="Resolvase"/>
    <property type="match status" value="1"/>
</dbReference>
<dbReference type="Pfam" id="PF13408">
    <property type="entry name" value="Zn_ribbon_recom"/>
    <property type="match status" value="1"/>
</dbReference>
<dbReference type="Proteomes" id="UP000004913">
    <property type="component" value="Unassembled WGS sequence"/>
</dbReference>
<dbReference type="PANTHER" id="PTHR30461">
    <property type="entry name" value="DNA-INVERTASE FROM LAMBDOID PROPHAGE"/>
    <property type="match status" value="1"/>
</dbReference>
<dbReference type="HOGENOM" id="CLU_010686_17_0_10"/>
<protein>
    <recommendedName>
        <fullName evidence="8">Resolvase/invertase-type recombinase catalytic domain-containing protein</fullName>
    </recommendedName>
</protein>
<dbReference type="STRING" id="742766.HMPREF9455_03601"/>
<accession>F5J2N4</accession>
<dbReference type="InterPro" id="IPR036162">
    <property type="entry name" value="Resolvase-like_N_sf"/>
</dbReference>
<organism evidence="6 7">
    <name type="scientific">Dysgonomonas gadei ATCC BAA-286</name>
    <dbReference type="NCBI Taxonomy" id="742766"/>
    <lineage>
        <taxon>Bacteria</taxon>
        <taxon>Pseudomonadati</taxon>
        <taxon>Bacteroidota</taxon>
        <taxon>Bacteroidia</taxon>
        <taxon>Bacteroidales</taxon>
        <taxon>Dysgonomonadaceae</taxon>
        <taxon>Dysgonomonas</taxon>
    </lineage>
</organism>
<dbReference type="InterPro" id="IPR050639">
    <property type="entry name" value="SSR_resolvase"/>
</dbReference>
<keyword evidence="3" id="KW-0175">Coiled coil</keyword>
<evidence type="ECO:0000256" key="3">
    <source>
        <dbReference type="SAM" id="Coils"/>
    </source>
</evidence>
<evidence type="ECO:0000313" key="7">
    <source>
        <dbReference type="Proteomes" id="UP000004913"/>
    </source>
</evidence>
<dbReference type="InterPro" id="IPR025827">
    <property type="entry name" value="Zn_ribbon_recom_dom"/>
</dbReference>
<feature type="domain" description="Recombinase" evidence="5">
    <location>
        <begin position="162"/>
        <end position="283"/>
    </location>
</feature>
<dbReference type="Pfam" id="PF00239">
    <property type="entry name" value="Resolvase"/>
    <property type="match status" value="1"/>
</dbReference>
<dbReference type="PANTHER" id="PTHR30461:SF2">
    <property type="entry name" value="SERINE RECOMBINASE PINE-RELATED"/>
    <property type="match status" value="1"/>
</dbReference>
<evidence type="ECO:0000256" key="1">
    <source>
        <dbReference type="ARBA" id="ARBA00023125"/>
    </source>
</evidence>